<name>A0ABD0W6L7_UMBPY</name>
<accession>A0ABD0W6L7</accession>
<evidence type="ECO:0000256" key="10">
    <source>
        <dbReference type="ARBA" id="ARBA00022807"/>
    </source>
</evidence>
<evidence type="ECO:0000256" key="14">
    <source>
        <dbReference type="ARBA" id="ARBA00066479"/>
    </source>
</evidence>
<dbReference type="EC" id="3.4.22.61" evidence="14"/>
<feature type="domain" description="Caspase family p10" evidence="17">
    <location>
        <begin position="351"/>
        <end position="437"/>
    </location>
</feature>
<dbReference type="PANTHER" id="PTHR48169:SF7">
    <property type="entry name" value="CASPASE 10"/>
    <property type="match status" value="1"/>
</dbReference>
<dbReference type="InterPro" id="IPR002138">
    <property type="entry name" value="Pept_C14_p10"/>
</dbReference>
<comment type="catalytic activity">
    <reaction evidence="13">
        <text>Strict requirement for Asp at position P1 and has a preferred cleavage sequence of (Leu/Asp/Val)-Glu-Thr-Asp-|-(Gly/Ser/Ala).</text>
        <dbReference type="EC" id="3.4.22.61"/>
    </reaction>
</comment>
<dbReference type="SUPFAM" id="SSF52129">
    <property type="entry name" value="Caspase-like"/>
    <property type="match status" value="1"/>
</dbReference>
<evidence type="ECO:0000256" key="15">
    <source>
        <dbReference type="ARBA" id="ARBA00068172"/>
    </source>
</evidence>
<evidence type="ECO:0000256" key="13">
    <source>
        <dbReference type="ARBA" id="ARBA00051626"/>
    </source>
</evidence>
<dbReference type="InterPro" id="IPR013783">
    <property type="entry name" value="Ig-like_fold"/>
</dbReference>
<evidence type="ECO:0000256" key="2">
    <source>
        <dbReference type="ARBA" id="ARBA00004496"/>
    </source>
</evidence>
<protein>
    <recommendedName>
        <fullName evidence="15">Caspase-8</fullName>
        <ecNumber evidence="14">3.4.22.61</ecNumber>
    </recommendedName>
</protein>
<keyword evidence="4" id="KW-0963">Cytoplasm</keyword>
<evidence type="ECO:0000256" key="1">
    <source>
        <dbReference type="ARBA" id="ARBA00004123"/>
    </source>
</evidence>
<evidence type="ECO:0000256" key="3">
    <source>
        <dbReference type="ARBA" id="ARBA00010134"/>
    </source>
</evidence>
<dbReference type="GO" id="GO:0004197">
    <property type="term" value="F:cysteine-type endopeptidase activity"/>
    <property type="evidence" value="ECO:0007669"/>
    <property type="project" value="UniProtKB-ARBA"/>
</dbReference>
<evidence type="ECO:0000313" key="20">
    <source>
        <dbReference type="EMBL" id="KAL0966924.1"/>
    </source>
</evidence>
<evidence type="ECO:0000313" key="21">
    <source>
        <dbReference type="Proteomes" id="UP001557470"/>
    </source>
</evidence>
<dbReference type="PANTHER" id="PTHR48169">
    <property type="entry name" value="DED DOMAIN-CONTAINING PROTEIN"/>
    <property type="match status" value="1"/>
</dbReference>
<dbReference type="Proteomes" id="UP001557470">
    <property type="component" value="Unassembled WGS sequence"/>
</dbReference>
<dbReference type="GO" id="GO:0005634">
    <property type="term" value="C:nucleus"/>
    <property type="evidence" value="ECO:0007669"/>
    <property type="project" value="UniProtKB-SubCell"/>
</dbReference>
<evidence type="ECO:0000256" key="12">
    <source>
        <dbReference type="ARBA" id="ARBA00023242"/>
    </source>
</evidence>
<dbReference type="InterPro" id="IPR011600">
    <property type="entry name" value="Pept_C14_caspase"/>
</dbReference>
<dbReference type="InterPro" id="IPR003599">
    <property type="entry name" value="Ig_sub"/>
</dbReference>
<dbReference type="PROSITE" id="PS01122">
    <property type="entry name" value="CASPASE_CYS"/>
    <property type="match status" value="1"/>
</dbReference>
<keyword evidence="21" id="KW-1185">Reference proteome</keyword>
<keyword evidence="7" id="KW-0053">Apoptosis</keyword>
<dbReference type="Gene3D" id="3.40.50.1460">
    <property type="match status" value="1"/>
</dbReference>
<keyword evidence="11" id="KW-0865">Zymogen</keyword>
<dbReference type="Gene3D" id="2.60.40.10">
    <property type="entry name" value="Immunoglobulins"/>
    <property type="match status" value="1"/>
</dbReference>
<dbReference type="InterPro" id="IPR036179">
    <property type="entry name" value="Ig-like_dom_sf"/>
</dbReference>
<dbReference type="GO" id="GO:0005886">
    <property type="term" value="C:plasma membrane"/>
    <property type="evidence" value="ECO:0007669"/>
    <property type="project" value="UniProtKB-ARBA"/>
</dbReference>
<evidence type="ECO:0000256" key="11">
    <source>
        <dbReference type="ARBA" id="ARBA00023145"/>
    </source>
</evidence>
<dbReference type="EMBL" id="JAGEUA010000009">
    <property type="protein sequence ID" value="KAL0966924.1"/>
    <property type="molecule type" value="Genomic_DNA"/>
</dbReference>
<dbReference type="GO" id="GO:0043065">
    <property type="term" value="P:positive regulation of apoptotic process"/>
    <property type="evidence" value="ECO:0007669"/>
    <property type="project" value="UniProtKB-ARBA"/>
</dbReference>
<sequence>MIKNVKESEGVYICQVINGEQKEEAKVYLRTSGGTMASWSTVHNQFKLISRKCVRGDVGGDVILPCHLSPKTSAVTMTIRWFRYTKCIYLYKNGQVTVRKGYEGTKGLERGNVCLMIKNVKDSDKGVYVCQVINGEQKEEAKVYLRTRGELLHPSPYLQDETQGMKFQREKSAVELAHPLHGEMRDGEQSVNSNEYHMTRNPRGTCFIINNIQFHNLNPRPGSEKDEIALRSVFTKLGFNLKVRNDLTKAQMLRAVDKLRRQSHIRADTLVVCVLSHGDKGCVLGTDGGQVPISSLKFPFKSEQCQSLAGKPKLFFIQACQGMEYQQGVVLPTSRWQEETQGEYETDFAVESIQVPSDADFLIGMATVEDCVSFRSTTDGSIYIQELCKQLKLGAKRGEDILKVLTNVNREVGLKDISSCKKQMPQLMSTLTKTLYLPYV</sequence>
<dbReference type="FunFam" id="3.40.50.1460:FF:000008">
    <property type="entry name" value="caspase-8 isoform X1"/>
    <property type="match status" value="1"/>
</dbReference>
<dbReference type="InterPro" id="IPR013106">
    <property type="entry name" value="Ig_V-set"/>
</dbReference>
<keyword evidence="8" id="KW-0677">Repeat</keyword>
<dbReference type="GO" id="GO:0005737">
    <property type="term" value="C:cytoplasm"/>
    <property type="evidence" value="ECO:0007669"/>
    <property type="project" value="UniProtKB-SubCell"/>
</dbReference>
<comment type="similarity">
    <text evidence="3 16">Belongs to the peptidase C14A family.</text>
</comment>
<gene>
    <name evidence="20" type="ORF">UPYG_G00302330</name>
</gene>
<comment type="subcellular location">
    <subcellularLocation>
        <location evidence="2">Cytoplasm</location>
    </subcellularLocation>
    <subcellularLocation>
        <location evidence="1">Nucleus</location>
    </subcellularLocation>
</comment>
<evidence type="ECO:0000256" key="5">
    <source>
        <dbReference type="ARBA" id="ARBA00022553"/>
    </source>
</evidence>
<comment type="caution">
    <text evidence="20">The sequence shown here is derived from an EMBL/GenBank/DDBJ whole genome shotgun (WGS) entry which is preliminary data.</text>
</comment>
<evidence type="ECO:0000256" key="16">
    <source>
        <dbReference type="RuleBase" id="RU003971"/>
    </source>
</evidence>
<keyword evidence="5" id="KW-0597">Phosphoprotein</keyword>
<dbReference type="SUPFAM" id="SSF48726">
    <property type="entry name" value="Immunoglobulin"/>
    <property type="match status" value="1"/>
</dbReference>
<dbReference type="SMART" id="SM00115">
    <property type="entry name" value="CASc"/>
    <property type="match status" value="1"/>
</dbReference>
<dbReference type="CDD" id="cd00032">
    <property type="entry name" value="CASc"/>
    <property type="match status" value="1"/>
</dbReference>
<feature type="domain" description="Ig-like" evidence="19">
    <location>
        <begin position="59"/>
        <end position="144"/>
    </location>
</feature>
<evidence type="ECO:0000259" key="19">
    <source>
        <dbReference type="PROSITE" id="PS50835"/>
    </source>
</evidence>
<dbReference type="GO" id="GO:0032991">
    <property type="term" value="C:protein-containing complex"/>
    <property type="evidence" value="ECO:0007669"/>
    <property type="project" value="UniProtKB-ARBA"/>
</dbReference>
<dbReference type="InterPro" id="IPR001309">
    <property type="entry name" value="Pept_C14_p20"/>
</dbReference>
<evidence type="ECO:0000259" key="18">
    <source>
        <dbReference type="PROSITE" id="PS50208"/>
    </source>
</evidence>
<keyword evidence="6" id="KW-0645">Protease</keyword>
<dbReference type="InterPro" id="IPR015917">
    <property type="entry name" value="Pept_C14A"/>
</dbReference>
<dbReference type="PROSITE" id="PS50835">
    <property type="entry name" value="IG_LIKE"/>
    <property type="match status" value="1"/>
</dbReference>
<evidence type="ECO:0000256" key="9">
    <source>
        <dbReference type="ARBA" id="ARBA00022801"/>
    </source>
</evidence>
<evidence type="ECO:0000259" key="17">
    <source>
        <dbReference type="PROSITE" id="PS50207"/>
    </source>
</evidence>
<keyword evidence="9" id="KW-0378">Hydrolase</keyword>
<evidence type="ECO:0000256" key="6">
    <source>
        <dbReference type="ARBA" id="ARBA00022670"/>
    </source>
</evidence>
<organism evidence="20 21">
    <name type="scientific">Umbra pygmaea</name>
    <name type="common">Eastern mudminnow</name>
    <dbReference type="NCBI Taxonomy" id="75934"/>
    <lineage>
        <taxon>Eukaryota</taxon>
        <taxon>Metazoa</taxon>
        <taxon>Chordata</taxon>
        <taxon>Craniata</taxon>
        <taxon>Vertebrata</taxon>
        <taxon>Euteleostomi</taxon>
        <taxon>Actinopterygii</taxon>
        <taxon>Neopterygii</taxon>
        <taxon>Teleostei</taxon>
        <taxon>Protacanthopterygii</taxon>
        <taxon>Esociformes</taxon>
        <taxon>Umbridae</taxon>
        <taxon>Umbra</taxon>
    </lineage>
</organism>
<evidence type="ECO:0000256" key="8">
    <source>
        <dbReference type="ARBA" id="ARBA00022737"/>
    </source>
</evidence>
<proteinExistence type="inferred from homology"/>
<dbReference type="GO" id="GO:0006915">
    <property type="term" value="P:apoptotic process"/>
    <property type="evidence" value="ECO:0007669"/>
    <property type="project" value="UniProtKB-KW"/>
</dbReference>
<dbReference type="Pfam" id="PF00656">
    <property type="entry name" value="Peptidase_C14"/>
    <property type="match status" value="1"/>
</dbReference>
<keyword evidence="12" id="KW-0539">Nucleus</keyword>
<dbReference type="PROSITE" id="PS50208">
    <property type="entry name" value="CASPASE_P20"/>
    <property type="match status" value="1"/>
</dbReference>
<dbReference type="AlphaFoldDB" id="A0ABD0W6L7"/>
<dbReference type="InterPro" id="IPR007110">
    <property type="entry name" value="Ig-like_dom"/>
</dbReference>
<dbReference type="GO" id="GO:0051604">
    <property type="term" value="P:protein maturation"/>
    <property type="evidence" value="ECO:0007669"/>
    <property type="project" value="UniProtKB-ARBA"/>
</dbReference>
<dbReference type="InterPro" id="IPR029030">
    <property type="entry name" value="Caspase-like_dom_sf"/>
</dbReference>
<dbReference type="SMART" id="SM00409">
    <property type="entry name" value="IG"/>
    <property type="match status" value="1"/>
</dbReference>
<evidence type="ECO:0000256" key="7">
    <source>
        <dbReference type="ARBA" id="ARBA00022703"/>
    </source>
</evidence>
<dbReference type="Pfam" id="PF07686">
    <property type="entry name" value="V-set"/>
    <property type="match status" value="1"/>
</dbReference>
<evidence type="ECO:0000256" key="4">
    <source>
        <dbReference type="ARBA" id="ARBA00022490"/>
    </source>
</evidence>
<dbReference type="GO" id="GO:0006508">
    <property type="term" value="P:proteolysis"/>
    <property type="evidence" value="ECO:0007669"/>
    <property type="project" value="UniProtKB-KW"/>
</dbReference>
<dbReference type="PROSITE" id="PS50207">
    <property type="entry name" value="CASPASE_P10"/>
    <property type="match status" value="1"/>
</dbReference>
<reference evidence="20 21" key="1">
    <citation type="submission" date="2024-06" db="EMBL/GenBank/DDBJ databases">
        <authorList>
            <person name="Pan Q."/>
            <person name="Wen M."/>
            <person name="Jouanno E."/>
            <person name="Zahm M."/>
            <person name="Klopp C."/>
            <person name="Cabau C."/>
            <person name="Louis A."/>
            <person name="Berthelot C."/>
            <person name="Parey E."/>
            <person name="Roest Crollius H."/>
            <person name="Montfort J."/>
            <person name="Robinson-Rechavi M."/>
            <person name="Bouchez O."/>
            <person name="Lampietro C."/>
            <person name="Lopez Roques C."/>
            <person name="Donnadieu C."/>
            <person name="Postlethwait J."/>
            <person name="Bobe J."/>
            <person name="Verreycken H."/>
            <person name="Guiguen Y."/>
        </authorList>
    </citation>
    <scope>NUCLEOTIDE SEQUENCE [LARGE SCALE GENOMIC DNA]</scope>
    <source>
        <strain evidence="20">Up_M1</strain>
        <tissue evidence="20">Testis</tissue>
    </source>
</reference>
<feature type="domain" description="Caspase family p20" evidence="18">
    <location>
        <begin position="202"/>
        <end position="324"/>
    </location>
</feature>
<dbReference type="PRINTS" id="PR00376">
    <property type="entry name" value="IL1BCENZYME"/>
</dbReference>
<dbReference type="InterPro" id="IPR033139">
    <property type="entry name" value="Caspase_cys_AS"/>
</dbReference>
<keyword evidence="10" id="KW-0788">Thiol protease</keyword>